<reference evidence="3 4" key="1">
    <citation type="submission" date="2017-09" db="EMBL/GenBank/DDBJ databases">
        <title>Depth-based differentiation of microbial function through sediment-hosted aquifers and enrichment of novel symbionts in the deep terrestrial subsurface.</title>
        <authorList>
            <person name="Probst A.J."/>
            <person name="Ladd B."/>
            <person name="Jarett J.K."/>
            <person name="Geller-Mcgrath D.E."/>
            <person name="Sieber C.M."/>
            <person name="Emerson J.B."/>
            <person name="Anantharaman K."/>
            <person name="Thomas B.C."/>
            <person name="Malmstrom R."/>
            <person name="Stieglmeier M."/>
            <person name="Klingl A."/>
            <person name="Woyke T."/>
            <person name="Ryan C.M."/>
            <person name="Banfield J.F."/>
        </authorList>
    </citation>
    <scope>NUCLEOTIDE SEQUENCE [LARGE SCALE GENOMIC DNA]</scope>
    <source>
        <strain evidence="3">CG23_combo_of_CG06-09_8_20_14_all_41_10</strain>
    </source>
</reference>
<feature type="non-terminal residue" evidence="3">
    <location>
        <position position="177"/>
    </location>
</feature>
<dbReference type="PRINTS" id="PR01874">
    <property type="entry name" value="DNAREPAIRADA"/>
</dbReference>
<dbReference type="GO" id="GO:0005829">
    <property type="term" value="C:cytosol"/>
    <property type="evidence" value="ECO:0007669"/>
    <property type="project" value="TreeGrafter"/>
</dbReference>
<sequence>MQIKTVFSCQKCGYQSPKWFGRCPDCQSWNSFVEEDYSLPNSNTKERVTLYKDKPVLLKDVSVKEDSRLKTDILELDRVLGGGIVKGSVILIGGDPGIGKSTIALQVSNQLTRQGIIVLYVSGEESTHQTKLRAERLGAHDSESLYIVNQTDLNLITEYIKKLAPEVVIIDSIQVIF</sequence>
<evidence type="ECO:0000313" key="3">
    <source>
        <dbReference type="EMBL" id="PIP18852.1"/>
    </source>
</evidence>
<dbReference type="AlphaFoldDB" id="A0A2G9YI63"/>
<organism evidence="3 4">
    <name type="scientific">Candidatus Sherwoodlollariibacterium unditelluris</name>
    <dbReference type="NCBI Taxonomy" id="1974757"/>
    <lineage>
        <taxon>Bacteria</taxon>
        <taxon>Pseudomonadati</taxon>
        <taxon>Candidatus Omnitrophota</taxon>
        <taxon>Candidatus Sherwoodlollariibacterium</taxon>
    </lineage>
</organism>
<evidence type="ECO:0000313" key="4">
    <source>
        <dbReference type="Proteomes" id="UP000231292"/>
    </source>
</evidence>
<evidence type="ECO:0000259" key="2">
    <source>
        <dbReference type="PROSITE" id="PS50162"/>
    </source>
</evidence>
<dbReference type="EMBL" id="PCRK01000156">
    <property type="protein sequence ID" value="PIP18852.1"/>
    <property type="molecule type" value="Genomic_DNA"/>
</dbReference>
<keyword evidence="1" id="KW-0479">Metal-binding</keyword>
<accession>A0A2G9YI63</accession>
<dbReference type="InterPro" id="IPR041166">
    <property type="entry name" value="Rubredoxin_2"/>
</dbReference>
<dbReference type="Pfam" id="PF06745">
    <property type="entry name" value="ATPase"/>
    <property type="match status" value="1"/>
</dbReference>
<dbReference type="GO" id="GO:0003677">
    <property type="term" value="F:DNA binding"/>
    <property type="evidence" value="ECO:0007669"/>
    <property type="project" value="InterPro"/>
</dbReference>
<name>A0A2G9YI63_9BACT</name>
<feature type="domain" description="RecA family profile 1" evidence="2">
    <location>
        <begin position="65"/>
        <end position="177"/>
    </location>
</feature>
<dbReference type="PANTHER" id="PTHR32472:SF10">
    <property type="entry name" value="DNA REPAIR PROTEIN RADA-LIKE PROTEIN"/>
    <property type="match status" value="1"/>
</dbReference>
<gene>
    <name evidence="3" type="ORF">COX41_06020</name>
</gene>
<dbReference type="GO" id="GO:0140664">
    <property type="term" value="F:ATP-dependent DNA damage sensor activity"/>
    <property type="evidence" value="ECO:0007669"/>
    <property type="project" value="InterPro"/>
</dbReference>
<comment type="caution">
    <text evidence="3">The sequence shown here is derived from an EMBL/GenBank/DDBJ whole genome shotgun (WGS) entry which is preliminary data.</text>
</comment>
<dbReference type="InterPro" id="IPR027417">
    <property type="entry name" value="P-loop_NTPase"/>
</dbReference>
<protein>
    <submittedName>
        <fullName evidence="3">DNA repair protein RadA</fullName>
    </submittedName>
</protein>
<dbReference type="InterPro" id="IPR014774">
    <property type="entry name" value="KaiC-like_dom"/>
</dbReference>
<dbReference type="Gene3D" id="3.40.50.300">
    <property type="entry name" value="P-loop containing nucleotide triphosphate hydrolases"/>
    <property type="match status" value="1"/>
</dbReference>
<dbReference type="PANTHER" id="PTHR32472">
    <property type="entry name" value="DNA REPAIR PROTEIN RADA"/>
    <property type="match status" value="1"/>
</dbReference>
<dbReference type="GO" id="GO:0000725">
    <property type="term" value="P:recombinational repair"/>
    <property type="evidence" value="ECO:0007669"/>
    <property type="project" value="TreeGrafter"/>
</dbReference>
<proteinExistence type="predicted"/>
<dbReference type="Pfam" id="PF18073">
    <property type="entry name" value="Zn_ribbon_LapB"/>
    <property type="match status" value="1"/>
</dbReference>
<evidence type="ECO:0000256" key="1">
    <source>
        <dbReference type="ARBA" id="ARBA00022723"/>
    </source>
</evidence>
<dbReference type="GO" id="GO:0005524">
    <property type="term" value="F:ATP binding"/>
    <property type="evidence" value="ECO:0007669"/>
    <property type="project" value="InterPro"/>
</dbReference>
<dbReference type="GO" id="GO:0046872">
    <property type="term" value="F:metal ion binding"/>
    <property type="evidence" value="ECO:0007669"/>
    <property type="project" value="UniProtKB-KW"/>
</dbReference>
<dbReference type="SUPFAM" id="SSF52540">
    <property type="entry name" value="P-loop containing nucleoside triphosphate hydrolases"/>
    <property type="match status" value="1"/>
</dbReference>
<dbReference type="PROSITE" id="PS50162">
    <property type="entry name" value="RECA_2"/>
    <property type="match status" value="1"/>
</dbReference>
<dbReference type="Proteomes" id="UP000231292">
    <property type="component" value="Unassembled WGS sequence"/>
</dbReference>
<dbReference type="InterPro" id="IPR020588">
    <property type="entry name" value="RecA_ATP-bd"/>
</dbReference>